<dbReference type="GeneID" id="101645377"/>
<dbReference type="InterPro" id="IPR000608">
    <property type="entry name" value="UBC"/>
</dbReference>
<organism evidence="3 4">
    <name type="scientific">Echinops telfairi</name>
    <name type="common">Lesser hedgehog tenrec</name>
    <dbReference type="NCBI Taxonomy" id="9371"/>
    <lineage>
        <taxon>Eukaryota</taxon>
        <taxon>Metazoa</taxon>
        <taxon>Chordata</taxon>
        <taxon>Craniata</taxon>
        <taxon>Vertebrata</taxon>
        <taxon>Euteleostomi</taxon>
        <taxon>Mammalia</taxon>
        <taxon>Eutheria</taxon>
        <taxon>Afrotheria</taxon>
        <taxon>Tenrecidae</taxon>
        <taxon>Tenrecinae</taxon>
        <taxon>Echinops</taxon>
    </lineage>
</organism>
<feature type="region of interest" description="Disordered" evidence="1">
    <location>
        <begin position="74"/>
        <end position="94"/>
    </location>
</feature>
<gene>
    <name evidence="4" type="primary">LOC101645377</name>
</gene>
<dbReference type="SMART" id="SM00212">
    <property type="entry name" value="UBCc"/>
    <property type="match status" value="1"/>
</dbReference>
<dbReference type="Pfam" id="PF00179">
    <property type="entry name" value="UQ_con"/>
    <property type="match status" value="1"/>
</dbReference>
<accession>A0ABM1VJS0</accession>
<dbReference type="PROSITE" id="PS50127">
    <property type="entry name" value="UBC_2"/>
    <property type="match status" value="1"/>
</dbReference>
<dbReference type="PANTHER" id="PTHR24067">
    <property type="entry name" value="UBIQUITIN-CONJUGATING ENZYME E2"/>
    <property type="match status" value="1"/>
</dbReference>
<evidence type="ECO:0000313" key="3">
    <source>
        <dbReference type="Proteomes" id="UP000694863"/>
    </source>
</evidence>
<dbReference type="InterPro" id="IPR016135">
    <property type="entry name" value="UBQ-conjugating_enzyme/RWD"/>
</dbReference>
<feature type="domain" description="UBC core" evidence="2">
    <location>
        <begin position="31"/>
        <end position="195"/>
    </location>
</feature>
<dbReference type="SUPFAM" id="SSF54495">
    <property type="entry name" value="UBC-like"/>
    <property type="match status" value="1"/>
</dbReference>
<dbReference type="RefSeq" id="XP_030741313.1">
    <property type="nucleotide sequence ID" value="XM_030885453.1"/>
</dbReference>
<dbReference type="Proteomes" id="UP000694863">
    <property type="component" value="Unplaced"/>
</dbReference>
<proteinExistence type="predicted"/>
<evidence type="ECO:0000259" key="2">
    <source>
        <dbReference type="PROSITE" id="PS50127"/>
    </source>
</evidence>
<protein>
    <submittedName>
        <fullName evidence="4">Ubiquitin-conjugating enzyme E2 C-like</fullName>
    </submittedName>
</protein>
<keyword evidence="3" id="KW-1185">Reference proteome</keyword>
<dbReference type="Gene3D" id="3.10.110.10">
    <property type="entry name" value="Ubiquitin Conjugating Enzyme"/>
    <property type="match status" value="1"/>
</dbReference>
<reference evidence="4" key="1">
    <citation type="submission" date="2025-08" db="UniProtKB">
        <authorList>
            <consortium name="RefSeq"/>
        </authorList>
    </citation>
    <scope>IDENTIFICATION</scope>
</reference>
<dbReference type="InterPro" id="IPR050113">
    <property type="entry name" value="Ub_conjugating_enzyme"/>
</dbReference>
<evidence type="ECO:0000313" key="4">
    <source>
        <dbReference type="RefSeq" id="XP_030741313.1"/>
    </source>
</evidence>
<sequence length="249" mass="27370">MQAVWHKELSVAPAGTTPGASKGCVALPAAEKASHLHLLFNTGLQNRPPREASQHRPHPAAACIITAHQGAEPSRHGAWSSVGKRRQQEQPAPMTKTRCQLSLEFPSGSPYSAPTVTFPTPCHHPNVDTQSQIGLDILKDKWSVLCDVRIVLLSMQSLLGEPNTDSPLNTHPAELWDNPTAFKNDLLETYSHRPTSQDPTLLVSSPRILALGKTLSLRQENHIRITYSFFFFPAPKVKMFLEIVIQGNG</sequence>
<name>A0ABM1VJS0_ECHTE</name>
<evidence type="ECO:0000256" key="1">
    <source>
        <dbReference type="SAM" id="MobiDB-lite"/>
    </source>
</evidence>